<feature type="compositionally biased region" description="Basic and acidic residues" evidence="4">
    <location>
        <begin position="172"/>
        <end position="188"/>
    </location>
</feature>
<dbReference type="GO" id="GO:0003723">
    <property type="term" value="F:RNA binding"/>
    <property type="evidence" value="ECO:0007669"/>
    <property type="project" value="UniProtKB-UniRule"/>
</dbReference>
<evidence type="ECO:0000256" key="4">
    <source>
        <dbReference type="SAM" id="MobiDB-lite"/>
    </source>
</evidence>
<dbReference type="GO" id="GO:0006397">
    <property type="term" value="P:mRNA processing"/>
    <property type="evidence" value="ECO:0007669"/>
    <property type="project" value="UniProtKB-KW"/>
</dbReference>
<dbReference type="InterPro" id="IPR035979">
    <property type="entry name" value="RBD_domain_sf"/>
</dbReference>
<keyword evidence="1" id="KW-0507">mRNA processing</keyword>
<dbReference type="PANTHER" id="PTHR23147">
    <property type="entry name" value="SERINE/ARGININE RICH SPLICING FACTOR"/>
    <property type="match status" value="1"/>
</dbReference>
<feature type="compositionally biased region" description="Basic residues" evidence="4">
    <location>
        <begin position="189"/>
        <end position="211"/>
    </location>
</feature>
<keyword evidence="7" id="KW-1185">Reference proteome</keyword>
<keyword evidence="3" id="KW-0694">RNA-binding</keyword>
<gene>
    <name evidence="6" type="ORF">AXG93_4316s1510</name>
</gene>
<sequence length="348" mass="39141">MRRRSPSYSPPPRRGHGGRGRSPSPSRGRYGRRGDPPTSLLVRNIPRDCRSEDLRLPFERYGVVKDVYLPKDYYTGLVRLTCQYPSVTTALTVWLFKAVELEVKGASPRRPTEVDLSGYKGSTVVGRVICLTREPRGFGFVQYMDPGDAAEAQYHMDHQVINGREITVVFAEENRKKPQEMRSKERIRGRPGHSGSSRRRSPYYVRSRSRSPRYSGSPRKSRHSRSYTPTDRGHRRSYSPSPSGSRRRGRSGKNHSRSPSPAPRKERVRSPTPNGKSVSPAVRSPAPRSPPRSHPRSPPPSRSHPRSPPSRSKEPTSRASAGREYGTSRSPSVSPPPRHSRRSPRGSP</sequence>
<evidence type="ECO:0000313" key="6">
    <source>
        <dbReference type="EMBL" id="OAE23617.1"/>
    </source>
</evidence>
<dbReference type="AlphaFoldDB" id="A0A176VSC9"/>
<feature type="region of interest" description="Disordered" evidence="4">
    <location>
        <begin position="1"/>
        <end position="42"/>
    </location>
</feature>
<feature type="domain" description="RRM" evidence="5">
    <location>
        <begin position="38"/>
        <end position="173"/>
    </location>
</feature>
<organism evidence="6 7">
    <name type="scientific">Marchantia polymorpha subsp. ruderalis</name>
    <dbReference type="NCBI Taxonomy" id="1480154"/>
    <lineage>
        <taxon>Eukaryota</taxon>
        <taxon>Viridiplantae</taxon>
        <taxon>Streptophyta</taxon>
        <taxon>Embryophyta</taxon>
        <taxon>Marchantiophyta</taxon>
        <taxon>Marchantiopsida</taxon>
        <taxon>Marchantiidae</taxon>
        <taxon>Marchantiales</taxon>
        <taxon>Marchantiaceae</taxon>
        <taxon>Marchantia</taxon>
    </lineage>
</organism>
<dbReference type="InterPro" id="IPR050907">
    <property type="entry name" value="SRSF"/>
</dbReference>
<comment type="caution">
    <text evidence="6">The sequence shown here is derived from an EMBL/GenBank/DDBJ whole genome shotgun (WGS) entry which is preliminary data.</text>
</comment>
<keyword evidence="2" id="KW-0508">mRNA splicing</keyword>
<evidence type="ECO:0000256" key="3">
    <source>
        <dbReference type="PROSITE-ProRule" id="PRU00176"/>
    </source>
</evidence>
<dbReference type="InterPro" id="IPR000504">
    <property type="entry name" value="RRM_dom"/>
</dbReference>
<feature type="compositionally biased region" description="Pro residues" evidence="4">
    <location>
        <begin position="287"/>
        <end position="308"/>
    </location>
</feature>
<protein>
    <recommendedName>
        <fullName evidence="5">RRM domain-containing protein</fullName>
    </recommendedName>
</protein>
<dbReference type="Proteomes" id="UP000077202">
    <property type="component" value="Unassembled WGS sequence"/>
</dbReference>
<feature type="region of interest" description="Disordered" evidence="4">
    <location>
        <begin position="171"/>
        <end position="348"/>
    </location>
</feature>
<feature type="compositionally biased region" description="Basic residues" evidence="4">
    <location>
        <begin position="245"/>
        <end position="256"/>
    </location>
</feature>
<feature type="compositionally biased region" description="Low complexity" evidence="4">
    <location>
        <begin position="277"/>
        <end position="286"/>
    </location>
</feature>
<dbReference type="SUPFAM" id="SSF54928">
    <property type="entry name" value="RNA-binding domain, RBD"/>
    <property type="match status" value="1"/>
</dbReference>
<reference evidence="6" key="1">
    <citation type="submission" date="2016-03" db="EMBL/GenBank/DDBJ databases">
        <title>Mechanisms controlling the formation of the plant cell surface in tip-growing cells are functionally conserved among land plants.</title>
        <authorList>
            <person name="Honkanen S."/>
            <person name="Jones V.A."/>
            <person name="Morieri G."/>
            <person name="Champion C."/>
            <person name="Hetherington A.J."/>
            <person name="Kelly S."/>
            <person name="Saint-Marcoux D."/>
            <person name="Proust H."/>
            <person name="Prescott H."/>
            <person name="Dolan L."/>
        </authorList>
    </citation>
    <scope>NUCLEOTIDE SEQUENCE [LARGE SCALE GENOMIC DNA]</scope>
    <source>
        <tissue evidence="6">Whole gametophyte</tissue>
    </source>
</reference>
<name>A0A176VSC9_MARPO</name>
<evidence type="ECO:0000259" key="5">
    <source>
        <dbReference type="PROSITE" id="PS50102"/>
    </source>
</evidence>
<dbReference type="PROSITE" id="PS50102">
    <property type="entry name" value="RRM"/>
    <property type="match status" value="1"/>
</dbReference>
<dbReference type="SMART" id="SM00360">
    <property type="entry name" value="RRM"/>
    <property type="match status" value="1"/>
</dbReference>
<feature type="compositionally biased region" description="Basic residues" evidence="4">
    <location>
        <begin position="338"/>
        <end position="348"/>
    </location>
</feature>
<dbReference type="InterPro" id="IPR012677">
    <property type="entry name" value="Nucleotide-bd_a/b_plait_sf"/>
</dbReference>
<evidence type="ECO:0000256" key="2">
    <source>
        <dbReference type="ARBA" id="ARBA00023187"/>
    </source>
</evidence>
<dbReference type="Gene3D" id="3.30.70.330">
    <property type="match status" value="1"/>
</dbReference>
<dbReference type="EMBL" id="LVLJ01002823">
    <property type="protein sequence ID" value="OAE23617.1"/>
    <property type="molecule type" value="Genomic_DNA"/>
</dbReference>
<evidence type="ECO:0000313" key="7">
    <source>
        <dbReference type="Proteomes" id="UP000077202"/>
    </source>
</evidence>
<proteinExistence type="predicted"/>
<accession>A0A176VSC9</accession>
<dbReference type="GO" id="GO:0008380">
    <property type="term" value="P:RNA splicing"/>
    <property type="evidence" value="ECO:0007669"/>
    <property type="project" value="UniProtKB-KW"/>
</dbReference>
<dbReference type="Pfam" id="PF00076">
    <property type="entry name" value="RRM_1"/>
    <property type="match status" value="2"/>
</dbReference>
<evidence type="ECO:0000256" key="1">
    <source>
        <dbReference type="ARBA" id="ARBA00022664"/>
    </source>
</evidence>